<dbReference type="InterPro" id="IPR034079">
    <property type="entry name" value="R3H_KhpB"/>
</dbReference>
<dbReference type="InterPro" id="IPR039247">
    <property type="entry name" value="KhpB"/>
</dbReference>
<dbReference type="GO" id="GO:0003723">
    <property type="term" value="F:RNA binding"/>
    <property type="evidence" value="ECO:0007669"/>
    <property type="project" value="InterPro"/>
</dbReference>
<dbReference type="Gene3D" id="3.30.300.20">
    <property type="match status" value="1"/>
</dbReference>
<name>A0A6H1TYA2_9CYAN</name>
<dbReference type="Pfam" id="PF01424">
    <property type="entry name" value="R3H"/>
    <property type="match status" value="1"/>
</dbReference>
<dbReference type="RefSeq" id="WP_168569282.1">
    <property type="nucleotide sequence ID" value="NZ_CP051167.1"/>
</dbReference>
<dbReference type="EMBL" id="CP051167">
    <property type="protein sequence ID" value="QIZ71127.1"/>
    <property type="molecule type" value="Genomic_DNA"/>
</dbReference>
<dbReference type="CDD" id="cd02414">
    <property type="entry name" value="KH-II_Jag"/>
    <property type="match status" value="1"/>
</dbReference>
<dbReference type="Proteomes" id="UP000500857">
    <property type="component" value="Chromosome"/>
</dbReference>
<keyword evidence="3" id="KW-1185">Reference proteome</keyword>
<dbReference type="AlphaFoldDB" id="A0A6H1TYA2"/>
<gene>
    <name evidence="2" type="ORF">HCG48_11530</name>
</gene>
<evidence type="ECO:0000259" key="1">
    <source>
        <dbReference type="PROSITE" id="PS51061"/>
    </source>
</evidence>
<dbReference type="SUPFAM" id="SSF82708">
    <property type="entry name" value="R3H domain"/>
    <property type="match status" value="1"/>
</dbReference>
<dbReference type="InterPro" id="IPR036867">
    <property type="entry name" value="R3H_dom_sf"/>
</dbReference>
<dbReference type="PROSITE" id="PS51061">
    <property type="entry name" value="R3H"/>
    <property type="match status" value="1"/>
</dbReference>
<reference evidence="2 3" key="1">
    <citation type="submission" date="2020-04" db="EMBL/GenBank/DDBJ databases">
        <authorList>
            <person name="Basu S."/>
            <person name="Maruthanayagam V."/>
            <person name="Chakraborty S."/>
            <person name="Pramanik A."/>
            <person name="Mukherjee J."/>
            <person name="Brink B."/>
        </authorList>
    </citation>
    <scope>NUCLEOTIDE SEQUENCE [LARGE SCALE GENOMIC DNA]</scope>
    <source>
        <strain evidence="2 3">AP17</strain>
    </source>
</reference>
<dbReference type="PANTHER" id="PTHR35800:SF1">
    <property type="entry name" value="RNA-BINDING PROTEIN KHPB"/>
    <property type="match status" value="1"/>
</dbReference>
<dbReference type="InterPro" id="IPR038008">
    <property type="entry name" value="Jag_KH"/>
</dbReference>
<protein>
    <submittedName>
        <fullName evidence="2">RNA-binding protein</fullName>
    </submittedName>
</protein>
<dbReference type="SMART" id="SM00393">
    <property type="entry name" value="R3H"/>
    <property type="match status" value="1"/>
</dbReference>
<accession>A0A6H1TYA2</accession>
<proteinExistence type="predicted"/>
<dbReference type="KEGG" id="oxy:HCG48_11530"/>
<evidence type="ECO:0000313" key="2">
    <source>
        <dbReference type="EMBL" id="QIZ71127.1"/>
    </source>
</evidence>
<evidence type="ECO:0000313" key="3">
    <source>
        <dbReference type="Proteomes" id="UP000500857"/>
    </source>
</evidence>
<feature type="domain" description="R3H" evidence="1">
    <location>
        <begin position="92"/>
        <end position="157"/>
    </location>
</feature>
<dbReference type="Gene3D" id="3.30.1370.50">
    <property type="entry name" value="R3H-like domain"/>
    <property type="match status" value="1"/>
</dbReference>
<organism evidence="2 3">
    <name type="scientific">Oxynema aestuarii AP17</name>
    <dbReference type="NCBI Taxonomy" id="2064643"/>
    <lineage>
        <taxon>Bacteria</taxon>
        <taxon>Bacillati</taxon>
        <taxon>Cyanobacteriota</taxon>
        <taxon>Cyanophyceae</taxon>
        <taxon>Oscillatoriophycideae</taxon>
        <taxon>Oscillatoriales</taxon>
        <taxon>Oscillatoriaceae</taxon>
        <taxon>Oxynema</taxon>
        <taxon>Oxynema aestuarii</taxon>
    </lineage>
</organism>
<dbReference type="InterPro" id="IPR001374">
    <property type="entry name" value="R3H_dom"/>
</dbReference>
<dbReference type="InterPro" id="IPR015946">
    <property type="entry name" value="KH_dom-like_a/b"/>
</dbReference>
<sequence length="157" mass="18191">MNDTQMQRGRQWLEQLLRLANLPQGVEARQDVDCYWLNVDRDRLSAEQIELLIGANGETIDAIQYLANTTLNLGRPSEEQAAYTIELDGYRQRRQQELQTLAEQAAQAVRESGEEFEMQPLSSAERRQVHNLLKEYADLKTYSRGEEPNRRLVVCPR</sequence>
<dbReference type="PANTHER" id="PTHR35800">
    <property type="entry name" value="PROTEIN JAG"/>
    <property type="match status" value="1"/>
</dbReference>
<dbReference type="CDD" id="cd02644">
    <property type="entry name" value="R3H_jag"/>
    <property type="match status" value="1"/>
</dbReference>